<organism evidence="1 2">
    <name type="scientific">Zarconia navalis LEGE 11467</name>
    <dbReference type="NCBI Taxonomy" id="1828826"/>
    <lineage>
        <taxon>Bacteria</taxon>
        <taxon>Bacillati</taxon>
        <taxon>Cyanobacteriota</taxon>
        <taxon>Cyanophyceae</taxon>
        <taxon>Oscillatoriophycideae</taxon>
        <taxon>Oscillatoriales</taxon>
        <taxon>Oscillatoriales incertae sedis</taxon>
        <taxon>Zarconia</taxon>
        <taxon>Zarconia navalis</taxon>
    </lineage>
</organism>
<dbReference type="InterPro" id="IPR019362">
    <property type="entry name" value="MMADHC"/>
</dbReference>
<protein>
    <submittedName>
        <fullName evidence="1">Methylmalonic aciduria and homocystinuria type D protein</fullName>
    </submittedName>
</protein>
<dbReference type="PANTHER" id="PTHR13192:SF3">
    <property type="entry name" value="COBALAMIN TRAFFICKING PROTEIN CBLD"/>
    <property type="match status" value="1"/>
</dbReference>
<reference evidence="1" key="1">
    <citation type="submission" date="2020-10" db="EMBL/GenBank/DDBJ databases">
        <authorList>
            <person name="Castelo-Branco R."/>
            <person name="Eusebio N."/>
            <person name="Adriana R."/>
            <person name="Vieira A."/>
            <person name="Brugerolle De Fraissinette N."/>
            <person name="Rezende De Castro R."/>
            <person name="Schneider M.P."/>
            <person name="Vasconcelos V."/>
            <person name="Leao P.N."/>
        </authorList>
    </citation>
    <scope>NUCLEOTIDE SEQUENCE</scope>
    <source>
        <strain evidence="1">LEGE 11467</strain>
    </source>
</reference>
<dbReference type="Pfam" id="PF10229">
    <property type="entry name" value="MMADHC"/>
    <property type="match status" value="1"/>
</dbReference>
<dbReference type="RefSeq" id="WP_264321135.1">
    <property type="nucleotide sequence ID" value="NZ_JADEXN010000130.1"/>
</dbReference>
<gene>
    <name evidence="1" type="ORF">IQ235_08930</name>
</gene>
<dbReference type="Proteomes" id="UP000621799">
    <property type="component" value="Unassembled WGS sequence"/>
</dbReference>
<proteinExistence type="predicted"/>
<evidence type="ECO:0000313" key="1">
    <source>
        <dbReference type="EMBL" id="MBE9040901.1"/>
    </source>
</evidence>
<evidence type="ECO:0000313" key="2">
    <source>
        <dbReference type="Proteomes" id="UP000621799"/>
    </source>
</evidence>
<accession>A0A928Z9M0</accession>
<dbReference type="AlphaFoldDB" id="A0A928Z9M0"/>
<keyword evidence="2" id="KW-1185">Reference proteome</keyword>
<dbReference type="PANTHER" id="PTHR13192">
    <property type="entry name" value="MY011 PROTEIN"/>
    <property type="match status" value="1"/>
</dbReference>
<comment type="caution">
    <text evidence="1">The sequence shown here is derived from an EMBL/GenBank/DDBJ whole genome shotgun (WGS) entry which is preliminary data.</text>
</comment>
<dbReference type="EMBL" id="JADEXN010000130">
    <property type="protein sequence ID" value="MBE9040901.1"/>
    <property type="molecule type" value="Genomic_DNA"/>
</dbReference>
<sequence length="185" mass="20200">MQRSSPSPLSPDRILNVRMSDFFDLSDRSVELWLGSPSPFVARHQAQILPDWQVSIASTLVILQRSSLPLTQKRPEVEAQKDRLRSRFLIFARSIVSQLHDRGFAADAIDPKSGYPTISRPGGVRHDDVAAAIATVGFARLSGNCTALVHPSWGAAVYPGILLTSASWGELASVERVCCRSGSVF</sequence>
<dbReference type="GO" id="GO:0009235">
    <property type="term" value="P:cobalamin metabolic process"/>
    <property type="evidence" value="ECO:0007669"/>
    <property type="project" value="InterPro"/>
</dbReference>
<name>A0A928Z9M0_9CYAN</name>